<dbReference type="EMBL" id="FOXS01000011">
    <property type="protein sequence ID" value="SFQ83153.1"/>
    <property type="molecule type" value="Genomic_DNA"/>
</dbReference>
<reference evidence="2" key="1">
    <citation type="submission" date="2016-10" db="EMBL/GenBank/DDBJ databases">
        <authorList>
            <person name="Varghese N."/>
            <person name="Submissions S."/>
        </authorList>
    </citation>
    <scope>NUCLEOTIDE SEQUENCE [LARGE SCALE GENOMIC DNA]</scope>
    <source>
        <strain evidence="2">OR362-8,ATCC BAA-1266,JCM 13504</strain>
    </source>
</reference>
<sequence>MLQAIGTMHGVVCLVFTVVKSVIPSGPVSHLLAGCIDAFQYRVGLGLIGSD</sequence>
<accession>A0A1I6BQF6</accession>
<proteinExistence type="predicted"/>
<dbReference type="AlphaFoldDB" id="A0A1I6BQF6"/>
<organism evidence="1 2">
    <name type="scientific">Hymenobacter arizonensis</name>
    <name type="common">Siccationidurans arizonensis</name>
    <dbReference type="NCBI Taxonomy" id="1227077"/>
    <lineage>
        <taxon>Bacteria</taxon>
        <taxon>Pseudomonadati</taxon>
        <taxon>Bacteroidota</taxon>
        <taxon>Cytophagia</taxon>
        <taxon>Cytophagales</taxon>
        <taxon>Hymenobacteraceae</taxon>
        <taxon>Hymenobacter</taxon>
    </lineage>
</organism>
<dbReference type="Proteomes" id="UP000199029">
    <property type="component" value="Unassembled WGS sequence"/>
</dbReference>
<dbReference type="STRING" id="1227077.SAMN04515668_4916"/>
<protein>
    <submittedName>
        <fullName evidence="1">Uncharacterized protein</fullName>
    </submittedName>
</protein>
<evidence type="ECO:0000313" key="1">
    <source>
        <dbReference type="EMBL" id="SFQ83153.1"/>
    </source>
</evidence>
<evidence type="ECO:0000313" key="2">
    <source>
        <dbReference type="Proteomes" id="UP000199029"/>
    </source>
</evidence>
<gene>
    <name evidence="1" type="ORF">SAMN04515668_4916</name>
</gene>
<keyword evidence="2" id="KW-1185">Reference proteome</keyword>
<name>A0A1I6BQF6_HYMAR</name>